<proteinExistence type="predicted"/>
<organism evidence="2 3">
    <name type="scientific">Pseudomonas lundensis</name>
    <dbReference type="NCBI Taxonomy" id="86185"/>
    <lineage>
        <taxon>Bacteria</taxon>
        <taxon>Pseudomonadati</taxon>
        <taxon>Pseudomonadota</taxon>
        <taxon>Gammaproteobacteria</taxon>
        <taxon>Pseudomonadales</taxon>
        <taxon>Pseudomonadaceae</taxon>
        <taxon>Pseudomonas</taxon>
    </lineage>
</organism>
<dbReference type="Proteomes" id="UP000216897">
    <property type="component" value="Unassembled WGS sequence"/>
</dbReference>
<evidence type="ECO:0000313" key="2">
    <source>
        <dbReference type="EMBL" id="OZY57036.1"/>
    </source>
</evidence>
<dbReference type="Gene3D" id="3.20.20.190">
    <property type="entry name" value="Phosphatidylinositol (PI) phosphodiesterase"/>
    <property type="match status" value="1"/>
</dbReference>
<dbReference type="SUPFAM" id="SSF51695">
    <property type="entry name" value="PLC-like phosphodiesterases"/>
    <property type="match status" value="1"/>
</dbReference>
<evidence type="ECO:0000259" key="1">
    <source>
        <dbReference type="SMART" id="SM00060"/>
    </source>
</evidence>
<reference evidence="2 3" key="1">
    <citation type="submission" date="2017-08" db="EMBL/GenBank/DDBJ databases">
        <title>Genomic and metabolic characterisation of spoilage-associated Pseudomonas species.</title>
        <authorList>
            <person name="Stanborough T."/>
            <person name="Fegan N."/>
            <person name="Powell S.M."/>
            <person name="Singh T."/>
            <person name="Tamplin M.L."/>
            <person name="Chandry P.S."/>
        </authorList>
    </citation>
    <scope>NUCLEOTIDE SEQUENCE [LARGE SCALE GENOMIC DNA]</scope>
    <source>
        <strain evidence="2 3">L1814</strain>
    </source>
</reference>
<accession>A0ABX4GSW0</accession>
<keyword evidence="3" id="KW-1185">Reference proteome</keyword>
<dbReference type="EMBL" id="NQKG01000001">
    <property type="protein sequence ID" value="OZY57036.1"/>
    <property type="molecule type" value="Genomic_DNA"/>
</dbReference>
<sequence>MTDLSHIIAPLKLNIMSLPSTHNAGMDKKATSGIEEGWIACQNDTFLFQLSNGIRVFDIRLKHAIEGIFFSHNGWTSTRTISKLIADCNHFFNVDYASKKNEIIILNFHDFEKFTEQDYSEVFLQLINGFSGKNSAVKILPRAASDLTHAQILTDYPGCNIIIAGHQFGIHTECWNNIPHYWIGQDVPSLAELDIFIDRHTKPTHKNDLWSLQVVKYSNTYGPENLAGYINIKFQPYQNTIINSNIINVDFFEKSLLVDYCIQANIYKGERALDKIPPTTPVFRHANWIRPWHTCFVSFEESTDNFTVTHHIYTIDDGEEQRLENQHSAVQNLELNLAPDTLYTLKVYGVDFAGNYSPPLTQTLTTFDEPTDDKKPLTPLITATQRIGKFGCAMYWGEGQTVDCYEAYIYGEGDIDEGKPIREPLLSKFVSRWAGGTMFENLPDYNAYQMAVRAVNSYGTYGDYSIRRVEPYKPSTRPPTAPSELKYVYDSVGQTLHITYIKGDAKVGTVFHTLIIETNSEQWQEIIYKESFTFPLGLSIDFKLTLYCTDQDYNHSTSISLTGNTRESGNDSPEFITDQFVTRDTLTSGYTTWSGARNIAQYKIHLYDISAIEDEKNTKEGTIIAPPIREVLYSGSELCYTFNDLTSLKPYHVFVWGINAYGTEGHRSFTNNTFMHASPYYADQEKPTPPLHLTASYSTMNGNLLVFFNLSSDNNKVDHYIVTINDSVIKKNASPILGFHSITHPLQRNIPYTVSVYAVDPDNNRSSVVSIHGTTSDEDTQDSPPTDSYVLQAKRTENNTAQLTWGYIHNARYLCITYYLITENGEIAQPLVHTAGKSIGVNLHNIQPDKKYKVAVIGVNSYGNTGTLKFIEF</sequence>
<dbReference type="SMART" id="SM00060">
    <property type="entry name" value="FN3"/>
    <property type="match status" value="5"/>
</dbReference>
<feature type="domain" description="Fibronectin type-III" evidence="1">
    <location>
        <begin position="782"/>
        <end position="865"/>
    </location>
</feature>
<dbReference type="InterPro" id="IPR036116">
    <property type="entry name" value="FN3_sf"/>
</dbReference>
<dbReference type="InterPro" id="IPR017946">
    <property type="entry name" value="PLC-like_Pdiesterase_TIM-brl"/>
</dbReference>
<feature type="domain" description="Fibronectin type-III" evidence="1">
    <location>
        <begin position="687"/>
        <end position="766"/>
    </location>
</feature>
<feature type="domain" description="Fibronectin type-III" evidence="1">
    <location>
        <begin position="376"/>
        <end position="461"/>
    </location>
</feature>
<protein>
    <recommendedName>
        <fullName evidence="1">Fibronectin type-III domain-containing protein</fullName>
    </recommendedName>
</protein>
<dbReference type="InterPro" id="IPR051057">
    <property type="entry name" value="PI-PLC_domain"/>
</dbReference>
<dbReference type="PANTHER" id="PTHR13593">
    <property type="match status" value="1"/>
</dbReference>
<name>A0ABX4GSW0_9PSED</name>
<dbReference type="InterPro" id="IPR003961">
    <property type="entry name" value="FN3_dom"/>
</dbReference>
<dbReference type="SUPFAM" id="SSF49265">
    <property type="entry name" value="Fibronectin type III"/>
    <property type="match status" value="2"/>
</dbReference>
<evidence type="ECO:0000313" key="3">
    <source>
        <dbReference type="Proteomes" id="UP000216897"/>
    </source>
</evidence>
<feature type="domain" description="Fibronectin type-III" evidence="1">
    <location>
        <begin position="277"/>
        <end position="357"/>
    </location>
</feature>
<gene>
    <name evidence="2" type="ORF">CJF38_01110</name>
</gene>
<feature type="domain" description="Fibronectin type-III" evidence="1">
    <location>
        <begin position="573"/>
        <end position="664"/>
    </location>
</feature>
<dbReference type="PANTHER" id="PTHR13593:SF113">
    <property type="entry name" value="SI:DKEY-266F7.9"/>
    <property type="match status" value="1"/>
</dbReference>
<comment type="caution">
    <text evidence="2">The sequence shown here is derived from an EMBL/GenBank/DDBJ whole genome shotgun (WGS) entry which is preliminary data.</text>
</comment>